<evidence type="ECO:0000259" key="2">
    <source>
        <dbReference type="PROSITE" id="PS51737"/>
    </source>
</evidence>
<dbReference type="PROSITE" id="PS51736">
    <property type="entry name" value="RECOMBINASES_3"/>
    <property type="match status" value="1"/>
</dbReference>
<feature type="domain" description="Resolvase/invertase-type recombinase catalytic" evidence="1">
    <location>
        <begin position="19"/>
        <end position="167"/>
    </location>
</feature>
<dbReference type="PANTHER" id="PTHR30461">
    <property type="entry name" value="DNA-INVERTASE FROM LAMBDOID PROPHAGE"/>
    <property type="match status" value="1"/>
</dbReference>
<dbReference type="InterPro" id="IPR050639">
    <property type="entry name" value="SSR_resolvase"/>
</dbReference>
<accession>A0A374MQ18</accession>
<dbReference type="InterPro" id="IPR025827">
    <property type="entry name" value="Zn_ribbon_recom_dom"/>
</dbReference>
<dbReference type="Gene3D" id="3.90.1750.20">
    <property type="entry name" value="Putative Large Serine Recombinase, Chain B, Domain 2"/>
    <property type="match status" value="1"/>
</dbReference>
<name>A0A374MQ18_9FIRM</name>
<proteinExistence type="predicted"/>
<dbReference type="PANTHER" id="PTHR30461:SF23">
    <property type="entry name" value="DNA RECOMBINASE-RELATED"/>
    <property type="match status" value="1"/>
</dbReference>
<evidence type="ECO:0000259" key="1">
    <source>
        <dbReference type="PROSITE" id="PS51736"/>
    </source>
</evidence>
<protein>
    <submittedName>
        <fullName evidence="3">Recombinase family protein</fullName>
    </submittedName>
</protein>
<organism evidence="3 4">
    <name type="scientific">Anaerobutyricum hallii</name>
    <dbReference type="NCBI Taxonomy" id="39488"/>
    <lineage>
        <taxon>Bacteria</taxon>
        <taxon>Bacillati</taxon>
        <taxon>Bacillota</taxon>
        <taxon>Clostridia</taxon>
        <taxon>Lachnospirales</taxon>
        <taxon>Lachnospiraceae</taxon>
        <taxon>Anaerobutyricum</taxon>
    </lineage>
</organism>
<feature type="domain" description="Recombinase" evidence="2">
    <location>
        <begin position="175"/>
        <end position="297"/>
    </location>
</feature>
<dbReference type="GO" id="GO:0003677">
    <property type="term" value="F:DNA binding"/>
    <property type="evidence" value="ECO:0007669"/>
    <property type="project" value="InterPro"/>
</dbReference>
<dbReference type="InterPro" id="IPR011109">
    <property type="entry name" value="DNA_bind_recombinase_dom"/>
</dbReference>
<dbReference type="RefSeq" id="WP_117983845.1">
    <property type="nucleotide sequence ID" value="NZ_QSOE01000243.1"/>
</dbReference>
<dbReference type="Pfam" id="PF07508">
    <property type="entry name" value="Recombinase"/>
    <property type="match status" value="1"/>
</dbReference>
<sequence length="503" mass="57818">MSKIHKIEAVIPKQIEKKKVAAYARVSALTEMTQYSFSAQVNYYSALIQKNPNWKYVGVYADKGITGRSIKKRIEFNRLIDDCDNGKIDLILTKSVSRFARDTVDTLNTIRHLKNIGVDVYFEKENIHSISQEGELLLTFLAAYAQAESENTSENIKWGIRKGFKVGKPNGYKAPYGYKWNGNSYSIVPEQGAIVKEIYKRYLDGEPAYSIAKTLKKRGIKGQTGIPMDDSTIRYIVSNISYTGTLLLQKWFFTQNHVRKENKGELPMYAVENMFEPLISKEDFQKALQIKKERAEAMPNKNPRLTAFSGIVKCGNCGCSVCRRTTRYGKKWVCNAKDRKGMAACDFRDIYEIELEAAATKALAVNEFKEDLVRREVKLITIDNAYIVFNLKDGKKKQILRTYTKGYSGFSCRLFCGNCRKMLEADSRTLSINGKKKRYKIWCCRKCPGQREFDDVIRKATQSLFNEPQCEGLFAQNIEKAIIYNDRIDFYFKEGKVITWEKE</sequence>
<comment type="caution">
    <text evidence="3">The sequence shown here is derived from an EMBL/GenBank/DDBJ whole genome shotgun (WGS) entry which is preliminary data.</text>
</comment>
<dbReference type="SMART" id="SM00857">
    <property type="entry name" value="Resolvase"/>
    <property type="match status" value="1"/>
</dbReference>
<dbReference type="AlphaFoldDB" id="A0A374MQ18"/>
<reference evidence="3 4" key="1">
    <citation type="submission" date="2018-08" db="EMBL/GenBank/DDBJ databases">
        <title>A genome reference for cultivated species of the human gut microbiota.</title>
        <authorList>
            <person name="Zou Y."/>
            <person name="Xue W."/>
            <person name="Luo G."/>
        </authorList>
    </citation>
    <scope>NUCLEOTIDE SEQUENCE [LARGE SCALE GENOMIC DNA]</scope>
    <source>
        <strain evidence="3 4">TM10-1AC</strain>
    </source>
</reference>
<dbReference type="CDD" id="cd00338">
    <property type="entry name" value="Ser_Recombinase"/>
    <property type="match status" value="1"/>
</dbReference>
<dbReference type="GO" id="GO:0000150">
    <property type="term" value="F:DNA strand exchange activity"/>
    <property type="evidence" value="ECO:0007669"/>
    <property type="project" value="InterPro"/>
</dbReference>
<gene>
    <name evidence="3" type="ORF">DXD91_16370</name>
</gene>
<dbReference type="PROSITE" id="PS51737">
    <property type="entry name" value="RECOMBINASE_DNA_BIND"/>
    <property type="match status" value="1"/>
</dbReference>
<dbReference type="Gene3D" id="3.40.50.1390">
    <property type="entry name" value="Resolvase, N-terminal catalytic domain"/>
    <property type="match status" value="1"/>
</dbReference>
<dbReference type="InterPro" id="IPR038109">
    <property type="entry name" value="DNA_bind_recomb_sf"/>
</dbReference>
<dbReference type="Pfam" id="PF00239">
    <property type="entry name" value="Resolvase"/>
    <property type="match status" value="1"/>
</dbReference>
<evidence type="ECO:0000313" key="4">
    <source>
        <dbReference type="Proteomes" id="UP000262524"/>
    </source>
</evidence>
<dbReference type="Proteomes" id="UP000262524">
    <property type="component" value="Unassembled WGS sequence"/>
</dbReference>
<dbReference type="InterPro" id="IPR036162">
    <property type="entry name" value="Resolvase-like_N_sf"/>
</dbReference>
<dbReference type="SUPFAM" id="SSF53041">
    <property type="entry name" value="Resolvase-like"/>
    <property type="match status" value="1"/>
</dbReference>
<dbReference type="Pfam" id="PF13408">
    <property type="entry name" value="Zn_ribbon_recom"/>
    <property type="match status" value="1"/>
</dbReference>
<dbReference type="EMBL" id="QSOE01000243">
    <property type="protein sequence ID" value="RGI73541.1"/>
    <property type="molecule type" value="Genomic_DNA"/>
</dbReference>
<dbReference type="InterPro" id="IPR006119">
    <property type="entry name" value="Resolv_N"/>
</dbReference>
<evidence type="ECO:0000313" key="3">
    <source>
        <dbReference type="EMBL" id="RGI73541.1"/>
    </source>
</evidence>